<feature type="region of interest" description="Disordered" evidence="1">
    <location>
        <begin position="163"/>
        <end position="240"/>
    </location>
</feature>
<feature type="compositionally biased region" description="Low complexity" evidence="1">
    <location>
        <begin position="217"/>
        <end position="226"/>
    </location>
</feature>
<feature type="compositionally biased region" description="Pro residues" evidence="1">
    <location>
        <begin position="671"/>
        <end position="683"/>
    </location>
</feature>
<feature type="compositionally biased region" description="Low complexity" evidence="1">
    <location>
        <begin position="350"/>
        <end position="363"/>
    </location>
</feature>
<evidence type="ECO:0000256" key="1">
    <source>
        <dbReference type="SAM" id="MobiDB-lite"/>
    </source>
</evidence>
<feature type="region of interest" description="Disordered" evidence="1">
    <location>
        <begin position="667"/>
        <end position="708"/>
    </location>
</feature>
<gene>
    <name evidence="2" type="ORF">GPECTOR_9g623</name>
</gene>
<organism evidence="2 3">
    <name type="scientific">Gonium pectorale</name>
    <name type="common">Green alga</name>
    <dbReference type="NCBI Taxonomy" id="33097"/>
    <lineage>
        <taxon>Eukaryota</taxon>
        <taxon>Viridiplantae</taxon>
        <taxon>Chlorophyta</taxon>
        <taxon>core chlorophytes</taxon>
        <taxon>Chlorophyceae</taxon>
        <taxon>CS clade</taxon>
        <taxon>Chlamydomonadales</taxon>
        <taxon>Volvocaceae</taxon>
        <taxon>Gonium</taxon>
    </lineage>
</organism>
<feature type="compositionally biased region" description="Gly residues" evidence="1">
    <location>
        <begin position="334"/>
        <end position="349"/>
    </location>
</feature>
<accession>A0A150GRW6</accession>
<dbReference type="AlphaFoldDB" id="A0A150GRW6"/>
<keyword evidence="3" id="KW-1185">Reference proteome</keyword>
<evidence type="ECO:0000313" key="3">
    <source>
        <dbReference type="Proteomes" id="UP000075714"/>
    </source>
</evidence>
<evidence type="ECO:0000313" key="2">
    <source>
        <dbReference type="EMBL" id="KXZ52579.1"/>
    </source>
</evidence>
<dbReference type="OrthoDB" id="552761at2759"/>
<feature type="region of interest" description="Disordered" evidence="1">
    <location>
        <begin position="1"/>
        <end position="27"/>
    </location>
</feature>
<dbReference type="Proteomes" id="UP000075714">
    <property type="component" value="Unassembled WGS sequence"/>
</dbReference>
<feature type="region of interest" description="Disordered" evidence="1">
    <location>
        <begin position="495"/>
        <end position="649"/>
    </location>
</feature>
<feature type="compositionally biased region" description="Gly residues" evidence="1">
    <location>
        <begin position="625"/>
        <end position="637"/>
    </location>
</feature>
<feature type="compositionally biased region" description="Low complexity" evidence="1">
    <location>
        <begin position="425"/>
        <end position="471"/>
    </location>
</feature>
<proteinExistence type="predicted"/>
<comment type="caution">
    <text evidence="2">The sequence shown here is derived from an EMBL/GenBank/DDBJ whole genome shotgun (WGS) entry which is preliminary data.</text>
</comment>
<sequence>MCEGGGCGQPGCSDSRPPTPPAAPPAGAVKVPGPLVWLSLPQLVASLRSDRPGAPLAVATTVHRSLFGELAEQVVMCQPYMREYGMYDDMLDLLATVVTGPLATEPPPAALRRLGCSTRACSPSPVHQHHYYDASQYARQHHHQHHQHHHQRLSQHYQALLLQQQQQQQQGTFEESPVSVVDRSLDTSQVPDRASPGRATRRSAASPHLAHLPSIPELPLMEPAGPEGEGEGEDGAARPHATASAPLPVLRSPWRAPGAAGPASSCAAAAAASAAAASAAAASAPAGIIVIGGAAGDGGGGGGNVSGRRTAWEGLSTCEEPERSGGLHRLHLPHGGGGSGGSSGGGGGHSSSQSQSQAAQPLGEALSPTGSSATPSQRSSAGSGWARLRGSADLGWRPRSFPSAAKPPFTLTRHLSKSNSADKASQSSGSHDSGSLSCLHAHAAAGAAVPHAPSLEGPSQPASPLAAAASAVTGAASKLLTRLLGSRHRRRCLPADLSPDASAVHTPLSASAEEASTPGAGRGDSGPLLSDREDGLGCWAETLASPPAASRLGSPATRPPNTPSSASSASSPQQPASPCASAVGAAARSPPAAPTHARTGGDEGPPPSPQCLPRLASRLRRSSGSGSGSGSPSGQGSGPCSPRRRSLDLRSRLTLEAFRHSSLIHCTRAAPPSPPEMATPPLSPALLAACGSGGGGGGSSDGRGRWPAAEAGVVDPSQLGLRFADTAAGAASVGRR</sequence>
<dbReference type="EMBL" id="LSYV01000010">
    <property type="protein sequence ID" value="KXZ52579.1"/>
    <property type="molecule type" value="Genomic_DNA"/>
</dbReference>
<feature type="compositionally biased region" description="Polar residues" evidence="1">
    <location>
        <begin position="368"/>
        <end position="382"/>
    </location>
</feature>
<name>A0A150GRW6_GONPE</name>
<feature type="compositionally biased region" description="Low complexity" evidence="1">
    <location>
        <begin position="563"/>
        <end position="597"/>
    </location>
</feature>
<feature type="compositionally biased region" description="Gly residues" evidence="1">
    <location>
        <begin position="691"/>
        <end position="701"/>
    </location>
</feature>
<reference evidence="3" key="1">
    <citation type="journal article" date="2016" name="Nat. Commun.">
        <title>The Gonium pectorale genome demonstrates co-option of cell cycle regulation during the evolution of multicellularity.</title>
        <authorList>
            <person name="Hanschen E.R."/>
            <person name="Marriage T.N."/>
            <person name="Ferris P.J."/>
            <person name="Hamaji T."/>
            <person name="Toyoda A."/>
            <person name="Fujiyama A."/>
            <person name="Neme R."/>
            <person name="Noguchi H."/>
            <person name="Minakuchi Y."/>
            <person name="Suzuki M."/>
            <person name="Kawai-Toyooka H."/>
            <person name="Smith D.R."/>
            <person name="Sparks H."/>
            <person name="Anderson J."/>
            <person name="Bakaric R."/>
            <person name="Luria V."/>
            <person name="Karger A."/>
            <person name="Kirschner M.W."/>
            <person name="Durand P.M."/>
            <person name="Michod R.E."/>
            <person name="Nozaki H."/>
            <person name="Olson B.J."/>
        </authorList>
    </citation>
    <scope>NUCLEOTIDE SEQUENCE [LARGE SCALE GENOMIC DNA]</scope>
    <source>
        <strain evidence="3">NIES-2863</strain>
    </source>
</reference>
<protein>
    <submittedName>
        <fullName evidence="2">Uncharacterized protein</fullName>
    </submittedName>
</protein>
<feature type="region of interest" description="Disordered" evidence="1">
    <location>
        <begin position="316"/>
        <end position="471"/>
    </location>
</feature>